<reference evidence="1" key="1">
    <citation type="journal article" date="2023" name="bioRxiv">
        <title>Scaffold-level genome assemblies of two parasitoid biocontrol wasps reveal the parthenogenesis mechanism and an associated novel virus.</title>
        <authorList>
            <person name="Inwood S."/>
            <person name="Skelly J."/>
            <person name="Guhlin J."/>
            <person name="Harrop T."/>
            <person name="Goldson S."/>
            <person name="Dearden P."/>
        </authorList>
    </citation>
    <scope>NUCLEOTIDE SEQUENCE</scope>
    <source>
        <strain evidence="1">Lincoln</strain>
        <tissue evidence="1">Whole body</tissue>
    </source>
</reference>
<dbReference type="AlphaFoldDB" id="A0AA39F4Y6"/>
<dbReference type="Proteomes" id="UP001168972">
    <property type="component" value="Unassembled WGS sequence"/>
</dbReference>
<organism evidence="1 2">
    <name type="scientific">Microctonus hyperodae</name>
    <name type="common">Parasitoid wasp</name>
    <dbReference type="NCBI Taxonomy" id="165561"/>
    <lineage>
        <taxon>Eukaryota</taxon>
        <taxon>Metazoa</taxon>
        <taxon>Ecdysozoa</taxon>
        <taxon>Arthropoda</taxon>
        <taxon>Hexapoda</taxon>
        <taxon>Insecta</taxon>
        <taxon>Pterygota</taxon>
        <taxon>Neoptera</taxon>
        <taxon>Endopterygota</taxon>
        <taxon>Hymenoptera</taxon>
        <taxon>Apocrita</taxon>
        <taxon>Ichneumonoidea</taxon>
        <taxon>Braconidae</taxon>
        <taxon>Euphorinae</taxon>
        <taxon>Microctonus</taxon>
    </lineage>
</organism>
<evidence type="ECO:0000313" key="1">
    <source>
        <dbReference type="EMBL" id="KAK0163007.1"/>
    </source>
</evidence>
<name>A0AA39F4Y6_MICHY</name>
<protein>
    <submittedName>
        <fullName evidence="1">Uncharacterized protein</fullName>
    </submittedName>
</protein>
<keyword evidence="2" id="KW-1185">Reference proteome</keyword>
<proteinExistence type="predicted"/>
<evidence type="ECO:0000313" key="2">
    <source>
        <dbReference type="Proteomes" id="UP001168972"/>
    </source>
</evidence>
<comment type="caution">
    <text evidence="1">The sequence shown here is derived from an EMBL/GenBank/DDBJ whole genome shotgun (WGS) entry which is preliminary data.</text>
</comment>
<gene>
    <name evidence="1" type="ORF">PV327_006724</name>
</gene>
<sequence>MCSVNNNGNKREACWNDMEQMKYLIGSIDCIKCPRLPPRSFACTRTLPPRLHELSSPFKHIEFPYPPPLPQRKPALTSIPRSCCLRILPTISLPRIRIPPPLNIFQSNCQLPFQPNK</sequence>
<reference evidence="1" key="2">
    <citation type="submission" date="2023-03" db="EMBL/GenBank/DDBJ databases">
        <authorList>
            <person name="Inwood S.N."/>
            <person name="Skelly J.G."/>
            <person name="Guhlin J."/>
            <person name="Harrop T.W.R."/>
            <person name="Goldson S.G."/>
            <person name="Dearden P.K."/>
        </authorList>
    </citation>
    <scope>NUCLEOTIDE SEQUENCE</scope>
    <source>
        <strain evidence="1">Lincoln</strain>
        <tissue evidence="1">Whole body</tissue>
    </source>
</reference>
<accession>A0AA39F4Y6</accession>
<dbReference type="EMBL" id="JAQQBR010001833">
    <property type="protein sequence ID" value="KAK0163007.1"/>
    <property type="molecule type" value="Genomic_DNA"/>
</dbReference>